<proteinExistence type="predicted"/>
<dbReference type="AlphaFoldDB" id="A0AAD8K307"/>
<evidence type="ECO:0000313" key="1">
    <source>
        <dbReference type="EMBL" id="KAK1414884.1"/>
    </source>
</evidence>
<sequence length="218" mass="24459">MEPVVLASLEEGTLGDSVQVRSLRNGTITRDHMTHATCKLDLMEPVALASLEEGTSGDSVQVRSLRMETLQDTRYILMELPSIMKRPVKEYNILLGDLKLKYDSLDFIHLSKDFHQFSGLKVGDVVKLAFEANAPFFHQITTEKNGCYTSSVLSPLFSLFSSHLSSKNHDSFNKFSNLIPNLNFASLQTLDSLSTSPSPTTPFCSRFYIAIPRAHRIW</sequence>
<name>A0AAD8K307_TARER</name>
<evidence type="ECO:0000313" key="2">
    <source>
        <dbReference type="Proteomes" id="UP001229421"/>
    </source>
</evidence>
<comment type="caution">
    <text evidence="1">The sequence shown here is derived from an EMBL/GenBank/DDBJ whole genome shotgun (WGS) entry which is preliminary data.</text>
</comment>
<gene>
    <name evidence="1" type="ORF">QVD17_30645</name>
</gene>
<dbReference type="EMBL" id="JAUHHV010000008">
    <property type="protein sequence ID" value="KAK1414884.1"/>
    <property type="molecule type" value="Genomic_DNA"/>
</dbReference>
<organism evidence="1 2">
    <name type="scientific">Tagetes erecta</name>
    <name type="common">African marigold</name>
    <dbReference type="NCBI Taxonomy" id="13708"/>
    <lineage>
        <taxon>Eukaryota</taxon>
        <taxon>Viridiplantae</taxon>
        <taxon>Streptophyta</taxon>
        <taxon>Embryophyta</taxon>
        <taxon>Tracheophyta</taxon>
        <taxon>Spermatophyta</taxon>
        <taxon>Magnoliopsida</taxon>
        <taxon>eudicotyledons</taxon>
        <taxon>Gunneridae</taxon>
        <taxon>Pentapetalae</taxon>
        <taxon>asterids</taxon>
        <taxon>campanulids</taxon>
        <taxon>Asterales</taxon>
        <taxon>Asteraceae</taxon>
        <taxon>Asteroideae</taxon>
        <taxon>Heliantheae alliance</taxon>
        <taxon>Tageteae</taxon>
        <taxon>Tagetes</taxon>
    </lineage>
</organism>
<protein>
    <submittedName>
        <fullName evidence="1">Uncharacterized protein</fullName>
    </submittedName>
</protein>
<dbReference type="Proteomes" id="UP001229421">
    <property type="component" value="Unassembled WGS sequence"/>
</dbReference>
<keyword evidence="2" id="KW-1185">Reference proteome</keyword>
<reference evidence="1" key="1">
    <citation type="journal article" date="2023" name="bioRxiv">
        <title>Improved chromosome-level genome assembly for marigold (Tagetes erecta).</title>
        <authorList>
            <person name="Jiang F."/>
            <person name="Yuan L."/>
            <person name="Wang S."/>
            <person name="Wang H."/>
            <person name="Xu D."/>
            <person name="Wang A."/>
            <person name="Fan W."/>
        </authorList>
    </citation>
    <scope>NUCLEOTIDE SEQUENCE</scope>
    <source>
        <strain evidence="1">WSJ</strain>
        <tissue evidence="1">Leaf</tissue>
    </source>
</reference>
<accession>A0AAD8K307</accession>